<dbReference type="PANTHER" id="PTHR47623">
    <property type="entry name" value="OS09G0287300 PROTEIN"/>
    <property type="match status" value="1"/>
</dbReference>
<protein>
    <recommendedName>
        <fullName evidence="3">Phosphohistidine phosphatase</fullName>
    </recommendedName>
</protein>
<dbReference type="CDD" id="cd07067">
    <property type="entry name" value="HP_PGM_like"/>
    <property type="match status" value="1"/>
</dbReference>
<name>A0A135IAG1_9GAMM</name>
<dbReference type="EMBL" id="LNTY01000025">
    <property type="protein sequence ID" value="KXF82427.1"/>
    <property type="molecule type" value="Genomic_DNA"/>
</dbReference>
<evidence type="ECO:0000313" key="2">
    <source>
        <dbReference type="Proteomes" id="UP000070529"/>
    </source>
</evidence>
<dbReference type="InterPro" id="IPR029033">
    <property type="entry name" value="His_PPase_superfam"/>
</dbReference>
<dbReference type="SMART" id="SM00855">
    <property type="entry name" value="PGAM"/>
    <property type="match status" value="1"/>
</dbReference>
<evidence type="ECO:0008006" key="3">
    <source>
        <dbReference type="Google" id="ProtNLM"/>
    </source>
</evidence>
<dbReference type="AlphaFoldDB" id="A0A135IAG1"/>
<proteinExistence type="predicted"/>
<gene>
    <name evidence="1" type="ORF">ATN88_09915</name>
</gene>
<keyword evidence="2" id="KW-1185">Reference proteome</keyword>
<dbReference type="Proteomes" id="UP000070529">
    <property type="component" value="Unassembled WGS sequence"/>
</dbReference>
<comment type="caution">
    <text evidence="1">The sequence shown here is derived from an EMBL/GenBank/DDBJ whole genome shotgun (WGS) entry which is preliminary data.</text>
</comment>
<dbReference type="OrthoDB" id="9810154at2"/>
<organism evidence="1 2">
    <name type="scientific">Enterovibrio coralii</name>
    <dbReference type="NCBI Taxonomy" id="294935"/>
    <lineage>
        <taxon>Bacteria</taxon>
        <taxon>Pseudomonadati</taxon>
        <taxon>Pseudomonadota</taxon>
        <taxon>Gammaproteobacteria</taxon>
        <taxon>Vibrionales</taxon>
        <taxon>Vibrionaceae</taxon>
        <taxon>Enterovibrio</taxon>
    </lineage>
</organism>
<accession>A0A135IAG1</accession>
<dbReference type="SUPFAM" id="SSF53254">
    <property type="entry name" value="Phosphoglycerate mutase-like"/>
    <property type="match status" value="1"/>
</dbReference>
<dbReference type="PANTHER" id="PTHR47623:SF1">
    <property type="entry name" value="OS09G0287300 PROTEIN"/>
    <property type="match status" value="1"/>
</dbReference>
<reference evidence="1 2" key="1">
    <citation type="submission" date="2015-11" db="EMBL/GenBank/DDBJ databases">
        <title>Genomic Taxonomy of the Vibrionaceae.</title>
        <authorList>
            <person name="Gomez-Gil B."/>
            <person name="Enciso-Ibarra J."/>
        </authorList>
    </citation>
    <scope>NUCLEOTIDE SEQUENCE [LARGE SCALE GENOMIC DNA]</scope>
    <source>
        <strain evidence="1 2">CAIM 912</strain>
    </source>
</reference>
<dbReference type="RefSeq" id="WP_067413983.1">
    <property type="nucleotide sequence ID" value="NZ_LNTY01000025.1"/>
</dbReference>
<sequence length="166" mass="18815">MKLLFLVRHAKSCWKDASLDDHDRPLNPRGLKNAPEMGLRLAAWQWSPELIVSSTALRAKETARLVSEQLSGTDLSILHNKDVYTENWHDLVAIIEGFDDDVNRIMLVGHNPAFNDLINDVPFELENLPTCGVAAIAMFDTSWSNWSSAKKELLFLDYPKRLSSPR</sequence>
<dbReference type="Pfam" id="PF00300">
    <property type="entry name" value="His_Phos_1"/>
    <property type="match status" value="1"/>
</dbReference>
<evidence type="ECO:0000313" key="1">
    <source>
        <dbReference type="EMBL" id="KXF82427.1"/>
    </source>
</evidence>
<dbReference type="Gene3D" id="3.40.50.1240">
    <property type="entry name" value="Phosphoglycerate mutase-like"/>
    <property type="match status" value="1"/>
</dbReference>
<dbReference type="InterPro" id="IPR013078">
    <property type="entry name" value="His_Pase_superF_clade-1"/>
</dbReference>
<dbReference type="STRING" id="294935.ATN88_09915"/>